<dbReference type="AlphaFoldDB" id="A0A645G6B1"/>
<organism evidence="1">
    <name type="scientific">bioreactor metagenome</name>
    <dbReference type="NCBI Taxonomy" id="1076179"/>
    <lineage>
        <taxon>unclassified sequences</taxon>
        <taxon>metagenomes</taxon>
        <taxon>ecological metagenomes</taxon>
    </lineage>
</organism>
<comment type="caution">
    <text evidence="1">The sequence shown here is derived from an EMBL/GenBank/DDBJ whole genome shotgun (WGS) entry which is preliminary data.</text>
</comment>
<proteinExistence type="predicted"/>
<gene>
    <name evidence="1" type="ORF">SDC9_166832</name>
</gene>
<sequence>MYPALLAISIASKVSVIVPIWLTLTNIEFATPASIPLSNLSVLVTNKSSPTNCNLFPNLSVNNFHPSQSSSSNPSSIVIIGKFVDQSSYNSTISAAVNSFPSPAKTYFLVSLLYISVAATSNPNITSFPGSYPALAIASTINSKAALFDDKFGANPPSSPTPQANPLAAKTDFKEWNTSAPILKASLNEGAPTGNIMNS</sequence>
<accession>A0A645G6B1</accession>
<evidence type="ECO:0000313" key="1">
    <source>
        <dbReference type="EMBL" id="MPN19463.1"/>
    </source>
</evidence>
<name>A0A645G6B1_9ZZZZ</name>
<protein>
    <submittedName>
        <fullName evidence="1">Uncharacterized protein</fullName>
    </submittedName>
</protein>
<dbReference type="EMBL" id="VSSQ01067022">
    <property type="protein sequence ID" value="MPN19463.1"/>
    <property type="molecule type" value="Genomic_DNA"/>
</dbReference>
<reference evidence="1" key="1">
    <citation type="submission" date="2019-08" db="EMBL/GenBank/DDBJ databases">
        <authorList>
            <person name="Kucharzyk K."/>
            <person name="Murdoch R.W."/>
            <person name="Higgins S."/>
            <person name="Loffler F."/>
        </authorList>
    </citation>
    <scope>NUCLEOTIDE SEQUENCE</scope>
</reference>